<proteinExistence type="predicted"/>
<dbReference type="InterPro" id="IPR001314">
    <property type="entry name" value="Peptidase_S1A"/>
</dbReference>
<protein>
    <submittedName>
        <fullName evidence="2">Trypsin</fullName>
    </submittedName>
</protein>
<dbReference type="InterPro" id="IPR009003">
    <property type="entry name" value="Peptidase_S1_PA"/>
</dbReference>
<dbReference type="InterPro" id="IPR006311">
    <property type="entry name" value="TAT_signal"/>
</dbReference>
<dbReference type="SUPFAM" id="SSF50494">
    <property type="entry name" value="Trypsin-like serine proteases"/>
    <property type="match status" value="1"/>
</dbReference>
<feature type="domain" description="Peptidase S1" evidence="1">
    <location>
        <begin position="78"/>
        <end position="302"/>
    </location>
</feature>
<dbReference type="GO" id="GO:0004252">
    <property type="term" value="F:serine-type endopeptidase activity"/>
    <property type="evidence" value="ECO:0007669"/>
    <property type="project" value="InterPro"/>
</dbReference>
<dbReference type="AlphaFoldDB" id="A0A1A9ADS4"/>
<dbReference type="GO" id="GO:0006508">
    <property type="term" value="P:proteolysis"/>
    <property type="evidence" value="ECO:0007669"/>
    <property type="project" value="InterPro"/>
</dbReference>
<keyword evidence="3" id="KW-1185">Reference proteome</keyword>
<evidence type="ECO:0000259" key="1">
    <source>
        <dbReference type="PROSITE" id="PS50240"/>
    </source>
</evidence>
<dbReference type="Gene3D" id="2.40.10.10">
    <property type="entry name" value="Trypsin-like serine proteases"/>
    <property type="match status" value="1"/>
</dbReference>
<dbReference type="RefSeq" id="WP_091200807.1">
    <property type="nucleotide sequence ID" value="NZ_LT594324.1"/>
</dbReference>
<dbReference type="PATRIC" id="fig|299146.4.peg.5525"/>
<name>A0A1A9ADS4_9ACTN</name>
<dbReference type="PROSITE" id="PS51318">
    <property type="entry name" value="TAT"/>
    <property type="match status" value="1"/>
</dbReference>
<dbReference type="EMBL" id="LT594324">
    <property type="protein sequence ID" value="SBT54347.1"/>
    <property type="molecule type" value="Genomic_DNA"/>
</dbReference>
<evidence type="ECO:0000313" key="3">
    <source>
        <dbReference type="Proteomes" id="UP000198765"/>
    </source>
</evidence>
<dbReference type="Pfam" id="PF00089">
    <property type="entry name" value="Trypsin"/>
    <property type="match status" value="1"/>
</dbReference>
<dbReference type="InterPro" id="IPR043504">
    <property type="entry name" value="Peptidase_S1_PA_chymotrypsin"/>
</dbReference>
<reference evidence="2 3" key="1">
    <citation type="submission" date="2016-06" db="EMBL/GenBank/DDBJ databases">
        <authorList>
            <person name="Kjaerup R.B."/>
            <person name="Dalgaard T.S."/>
            <person name="Juul-Madsen H.R."/>
        </authorList>
    </citation>
    <scope>NUCLEOTIDE SEQUENCE [LARGE SCALE GENOMIC DNA]</scope>
    <source>
        <strain evidence="2 3">DSM 45248</strain>
    </source>
</reference>
<dbReference type="PROSITE" id="PS50240">
    <property type="entry name" value="TRYPSIN_DOM"/>
    <property type="match status" value="1"/>
</dbReference>
<dbReference type="OrthoDB" id="3657335at2"/>
<evidence type="ECO:0000313" key="2">
    <source>
        <dbReference type="EMBL" id="SBT54347.1"/>
    </source>
</evidence>
<accession>A0A1A9ADS4</accession>
<organism evidence="2 3">
    <name type="scientific">Micromonospora narathiwatensis</name>
    <dbReference type="NCBI Taxonomy" id="299146"/>
    <lineage>
        <taxon>Bacteria</taxon>
        <taxon>Bacillati</taxon>
        <taxon>Actinomycetota</taxon>
        <taxon>Actinomycetes</taxon>
        <taxon>Micromonosporales</taxon>
        <taxon>Micromonosporaceae</taxon>
        <taxon>Micromonospora</taxon>
    </lineage>
</organism>
<dbReference type="PROSITE" id="PS00134">
    <property type="entry name" value="TRYPSIN_HIS"/>
    <property type="match status" value="1"/>
</dbReference>
<dbReference type="PRINTS" id="PR00722">
    <property type="entry name" value="CHYMOTRYPSIN"/>
</dbReference>
<dbReference type="Proteomes" id="UP000198765">
    <property type="component" value="Chromosome I"/>
</dbReference>
<dbReference type="InterPro" id="IPR001254">
    <property type="entry name" value="Trypsin_dom"/>
</dbReference>
<dbReference type="InterPro" id="IPR018114">
    <property type="entry name" value="TRYPSIN_HIS"/>
</dbReference>
<gene>
    <name evidence="2" type="ORF">GA0070621_5352</name>
</gene>
<sequence>MFEPVPVTLLEPEDPLRRSALLAALTTAAVAAALTATTPASAVSAYNAQPAPERTEVGALVVQWDRDGDGTAEVVDWYCSGTMIDRNTFLTAAHCTTDWPAGTRFYVSLAQDVQAALDAATTPAAKAAVGVEGTAHTNPAYPGNSANSQDIAVIEFTDAQAATLAQRWPFTPATLPTAGQLDAVGSHTLDAASWQVTGYGTEEAKRGPGGHTHPGGGVRNKAPLGFNALNKTWVRLAMNESRGYGGACYGDSGGPNFVTLGGGLILAGTTITGDGPCYATNVAYRMDTPSARGFLAPFVDLP</sequence>